<accession>A0A9K3GY42</accession>
<reference evidence="2" key="2">
    <citation type="submission" date="2020-06" db="EMBL/GenBank/DDBJ databases">
        <title>Helianthus annuus Genome sequencing and assembly Release 2.</title>
        <authorList>
            <person name="Gouzy J."/>
            <person name="Langlade N."/>
            <person name="Munos S."/>
        </authorList>
    </citation>
    <scope>NUCLEOTIDE SEQUENCE</scope>
    <source>
        <tissue evidence="2">Leaves</tissue>
    </source>
</reference>
<dbReference type="Gramene" id="mRNA:HanXRQr2_Chr16g0752241">
    <property type="protein sequence ID" value="mRNA:HanXRQr2_Chr16g0752241"/>
    <property type="gene ID" value="HanXRQr2_Chr16g0752241"/>
</dbReference>
<dbReference type="Proteomes" id="UP000215914">
    <property type="component" value="Unassembled WGS sequence"/>
</dbReference>
<dbReference type="Gene3D" id="2.60.40.790">
    <property type="match status" value="1"/>
</dbReference>
<name>A0A9K3GY42_HELAN</name>
<evidence type="ECO:0000313" key="2">
    <source>
        <dbReference type="EMBL" id="KAF5760332.1"/>
    </source>
</evidence>
<dbReference type="GO" id="GO:0006950">
    <property type="term" value="P:response to stress"/>
    <property type="evidence" value="ECO:0007669"/>
    <property type="project" value="UniProtKB-ARBA"/>
</dbReference>
<evidence type="ECO:0000259" key="1">
    <source>
        <dbReference type="PROSITE" id="PS51203"/>
    </source>
</evidence>
<dbReference type="EMBL" id="MNCJ02000331">
    <property type="protein sequence ID" value="KAF5760332.1"/>
    <property type="molecule type" value="Genomic_DNA"/>
</dbReference>
<dbReference type="Pfam" id="PF04969">
    <property type="entry name" value="CS"/>
    <property type="match status" value="1"/>
</dbReference>
<feature type="domain" description="CS" evidence="1">
    <location>
        <begin position="1"/>
        <end position="43"/>
    </location>
</feature>
<dbReference type="SUPFAM" id="SSF49764">
    <property type="entry name" value="HSP20-like chaperones"/>
    <property type="match status" value="1"/>
</dbReference>
<dbReference type="InterPro" id="IPR037898">
    <property type="entry name" value="NudC_fam"/>
</dbReference>
<organism evidence="2 3">
    <name type="scientific">Helianthus annuus</name>
    <name type="common">Common sunflower</name>
    <dbReference type="NCBI Taxonomy" id="4232"/>
    <lineage>
        <taxon>Eukaryota</taxon>
        <taxon>Viridiplantae</taxon>
        <taxon>Streptophyta</taxon>
        <taxon>Embryophyta</taxon>
        <taxon>Tracheophyta</taxon>
        <taxon>Spermatophyta</taxon>
        <taxon>Magnoliopsida</taxon>
        <taxon>eudicotyledons</taxon>
        <taxon>Gunneridae</taxon>
        <taxon>Pentapetalae</taxon>
        <taxon>asterids</taxon>
        <taxon>campanulids</taxon>
        <taxon>Asterales</taxon>
        <taxon>Asteraceae</taxon>
        <taxon>Asteroideae</taxon>
        <taxon>Heliantheae alliance</taxon>
        <taxon>Heliantheae</taxon>
        <taxon>Helianthus</taxon>
    </lineage>
</organism>
<sequence>MNLLQHDLSSPVKTDSSFWTIEDDVLHITLQKRDKGQTWSSPIHGQGQLDLYAADLEQKRLFLQRFQEEVSCCNMVVP</sequence>
<dbReference type="InterPro" id="IPR008978">
    <property type="entry name" value="HSP20-like_chaperone"/>
</dbReference>
<reference evidence="2" key="1">
    <citation type="journal article" date="2017" name="Nature">
        <title>The sunflower genome provides insights into oil metabolism, flowering and Asterid evolution.</title>
        <authorList>
            <person name="Badouin H."/>
            <person name="Gouzy J."/>
            <person name="Grassa C.J."/>
            <person name="Murat F."/>
            <person name="Staton S.E."/>
            <person name="Cottret L."/>
            <person name="Lelandais-Briere C."/>
            <person name="Owens G.L."/>
            <person name="Carrere S."/>
            <person name="Mayjonade B."/>
            <person name="Legrand L."/>
            <person name="Gill N."/>
            <person name="Kane N.C."/>
            <person name="Bowers J.E."/>
            <person name="Hubner S."/>
            <person name="Bellec A."/>
            <person name="Berard A."/>
            <person name="Berges H."/>
            <person name="Blanchet N."/>
            <person name="Boniface M.C."/>
            <person name="Brunel D."/>
            <person name="Catrice O."/>
            <person name="Chaidir N."/>
            <person name="Claudel C."/>
            <person name="Donnadieu C."/>
            <person name="Faraut T."/>
            <person name="Fievet G."/>
            <person name="Helmstetter N."/>
            <person name="King M."/>
            <person name="Knapp S.J."/>
            <person name="Lai Z."/>
            <person name="Le Paslier M.C."/>
            <person name="Lippi Y."/>
            <person name="Lorenzon L."/>
            <person name="Mandel J.R."/>
            <person name="Marage G."/>
            <person name="Marchand G."/>
            <person name="Marquand E."/>
            <person name="Bret-Mestries E."/>
            <person name="Morien E."/>
            <person name="Nambeesan S."/>
            <person name="Nguyen T."/>
            <person name="Pegot-Espagnet P."/>
            <person name="Pouilly N."/>
            <person name="Raftis F."/>
            <person name="Sallet E."/>
            <person name="Schiex T."/>
            <person name="Thomas J."/>
            <person name="Vandecasteele C."/>
            <person name="Vares D."/>
            <person name="Vear F."/>
            <person name="Vautrin S."/>
            <person name="Crespi M."/>
            <person name="Mangin B."/>
            <person name="Burke J.M."/>
            <person name="Salse J."/>
            <person name="Munos S."/>
            <person name="Vincourt P."/>
            <person name="Rieseberg L.H."/>
            <person name="Langlade N.B."/>
        </authorList>
    </citation>
    <scope>NUCLEOTIDE SEQUENCE</scope>
    <source>
        <tissue evidence="2">Leaves</tissue>
    </source>
</reference>
<proteinExistence type="predicted"/>
<dbReference type="InterPro" id="IPR007052">
    <property type="entry name" value="CS_dom"/>
</dbReference>
<protein>
    <submittedName>
        <fullName evidence="2">CS domain, HSP20-like chaperone, NudC family</fullName>
    </submittedName>
</protein>
<dbReference type="PROSITE" id="PS51203">
    <property type="entry name" value="CS"/>
    <property type="match status" value="1"/>
</dbReference>
<dbReference type="PANTHER" id="PTHR12356">
    <property type="entry name" value="NUCLEAR MOVEMENT PROTEIN NUDC"/>
    <property type="match status" value="1"/>
</dbReference>
<comment type="caution">
    <text evidence="2">The sequence shown here is derived from an EMBL/GenBank/DDBJ whole genome shotgun (WGS) entry which is preliminary data.</text>
</comment>
<keyword evidence="3" id="KW-1185">Reference proteome</keyword>
<dbReference type="PANTHER" id="PTHR12356:SF18">
    <property type="entry name" value="NUDC DOMAIN-CONTAINING PROTEIN 2"/>
    <property type="match status" value="1"/>
</dbReference>
<evidence type="ECO:0000313" key="3">
    <source>
        <dbReference type="Proteomes" id="UP000215914"/>
    </source>
</evidence>
<dbReference type="AlphaFoldDB" id="A0A9K3GY42"/>
<gene>
    <name evidence="2" type="ORF">HanXRQr2_Chr16g0752241</name>
</gene>